<evidence type="ECO:0000313" key="8">
    <source>
        <dbReference type="Proteomes" id="UP000245288"/>
    </source>
</evidence>
<comment type="catalytic activity">
    <reaction evidence="5">
        <text>hydrogencarbonate + H(+) = CO2 + H2O</text>
        <dbReference type="Rhea" id="RHEA:10748"/>
        <dbReference type="ChEBI" id="CHEBI:15377"/>
        <dbReference type="ChEBI" id="CHEBI:15378"/>
        <dbReference type="ChEBI" id="CHEBI:16526"/>
        <dbReference type="ChEBI" id="CHEBI:17544"/>
        <dbReference type="EC" id="4.2.1.1"/>
    </reaction>
</comment>
<evidence type="ECO:0000256" key="5">
    <source>
        <dbReference type="ARBA" id="ARBA00048348"/>
    </source>
</evidence>
<keyword evidence="4 6" id="KW-0862">Zinc</keyword>
<feature type="binding site" evidence="6">
    <location>
        <position position="97"/>
    </location>
    <ligand>
        <name>Zn(2+)</name>
        <dbReference type="ChEBI" id="CHEBI:29105"/>
    </ligand>
</feature>
<comment type="cofactor">
    <cofactor evidence="6">
        <name>Zn(2+)</name>
        <dbReference type="ChEBI" id="CHEBI:29105"/>
    </cofactor>
    <text evidence="6">Binds 1 zinc ion per subunit.</text>
</comment>
<dbReference type="GO" id="GO:0008270">
    <property type="term" value="F:zinc ion binding"/>
    <property type="evidence" value="ECO:0007669"/>
    <property type="project" value="InterPro"/>
</dbReference>
<evidence type="ECO:0000256" key="4">
    <source>
        <dbReference type="ARBA" id="ARBA00022833"/>
    </source>
</evidence>
<organism evidence="7 8">
    <name type="scientific">Eubacterium ramulus</name>
    <dbReference type="NCBI Taxonomy" id="39490"/>
    <lineage>
        <taxon>Bacteria</taxon>
        <taxon>Bacillati</taxon>
        <taxon>Bacillota</taxon>
        <taxon>Clostridia</taxon>
        <taxon>Eubacteriales</taxon>
        <taxon>Eubacteriaceae</taxon>
        <taxon>Eubacterium</taxon>
    </lineage>
</organism>
<dbReference type="OrthoDB" id="9792260at2"/>
<name>A0A2V1JQQ5_EUBRA</name>
<evidence type="ECO:0000256" key="3">
    <source>
        <dbReference type="ARBA" id="ARBA00022723"/>
    </source>
</evidence>
<dbReference type="PANTHER" id="PTHR43175">
    <property type="entry name" value="CARBONIC ANHYDRASE"/>
    <property type="match status" value="1"/>
</dbReference>
<proteinExistence type="inferred from homology"/>
<dbReference type="Gene3D" id="3.40.1050.10">
    <property type="entry name" value="Carbonic anhydrase"/>
    <property type="match status" value="1"/>
</dbReference>
<protein>
    <recommendedName>
        <fullName evidence="2">carbonic anhydrase</fullName>
        <ecNumber evidence="2">4.2.1.1</ecNumber>
    </recommendedName>
</protein>
<dbReference type="Pfam" id="PF00484">
    <property type="entry name" value="Pro_CA"/>
    <property type="match status" value="1"/>
</dbReference>
<dbReference type="PANTHER" id="PTHR43175:SF3">
    <property type="entry name" value="CARBON DISULFIDE HYDROLASE"/>
    <property type="match status" value="1"/>
</dbReference>
<gene>
    <name evidence="7" type="ORF">LG34_09715</name>
</gene>
<evidence type="ECO:0000313" key="7">
    <source>
        <dbReference type="EMBL" id="PWE86489.1"/>
    </source>
</evidence>
<accession>A0A2V1JQQ5</accession>
<feature type="binding site" evidence="6">
    <location>
        <position position="36"/>
    </location>
    <ligand>
        <name>Zn(2+)</name>
        <dbReference type="ChEBI" id="CHEBI:29105"/>
    </ligand>
</feature>
<sequence>MINEVMEYNKKFVEDKAYEPYLTSKYPDKKLAILTCMDTRLTELLPAALGLKNGDAKIIKNAGGVITHPYGSVVRSLLVAIIELGVEEVMVIGHTDCGVQGMDGGKLLEELTHRGVSQEHINIVRNSGIDLEKWLGGFECVEQSVRDTVIALKNHTLMPKNITITGFIMDSVTGELRQVPVEE</sequence>
<dbReference type="RefSeq" id="WP_109215833.1">
    <property type="nucleotide sequence ID" value="NZ_JAQEGP010000006.1"/>
</dbReference>
<dbReference type="EMBL" id="JRFU01000105">
    <property type="protein sequence ID" value="PWE86489.1"/>
    <property type="molecule type" value="Genomic_DNA"/>
</dbReference>
<dbReference type="EC" id="4.2.1.1" evidence="2"/>
<feature type="binding site" evidence="6">
    <location>
        <position position="38"/>
    </location>
    <ligand>
        <name>Zn(2+)</name>
        <dbReference type="ChEBI" id="CHEBI:29105"/>
    </ligand>
</feature>
<keyword evidence="8" id="KW-1185">Reference proteome</keyword>
<evidence type="ECO:0000256" key="1">
    <source>
        <dbReference type="ARBA" id="ARBA00006217"/>
    </source>
</evidence>
<dbReference type="SUPFAM" id="SSF53056">
    <property type="entry name" value="beta-carbonic anhydrase, cab"/>
    <property type="match status" value="1"/>
</dbReference>
<comment type="caution">
    <text evidence="7">The sequence shown here is derived from an EMBL/GenBank/DDBJ whole genome shotgun (WGS) entry which is preliminary data.</text>
</comment>
<reference evidence="7 8" key="1">
    <citation type="submission" date="2014-09" db="EMBL/GenBank/DDBJ databases">
        <title>Butyrate-producing bacteria isolated from human gut.</title>
        <authorList>
            <person name="Zhang Q."/>
            <person name="Zhao L."/>
        </authorList>
    </citation>
    <scope>NUCLEOTIDE SEQUENCE [LARGE SCALE GENOMIC DNA]</scope>
    <source>
        <strain evidence="7 8">21</strain>
    </source>
</reference>
<feature type="binding site" evidence="6">
    <location>
        <position position="94"/>
    </location>
    <ligand>
        <name>Zn(2+)</name>
        <dbReference type="ChEBI" id="CHEBI:29105"/>
    </ligand>
</feature>
<comment type="similarity">
    <text evidence="1">Belongs to the beta-class carbonic anhydrase family.</text>
</comment>
<dbReference type="GO" id="GO:0004089">
    <property type="term" value="F:carbonate dehydratase activity"/>
    <property type="evidence" value="ECO:0007669"/>
    <property type="project" value="UniProtKB-EC"/>
</dbReference>
<dbReference type="InterPro" id="IPR036874">
    <property type="entry name" value="Carbonic_anhydrase_sf"/>
</dbReference>
<dbReference type="InterPro" id="IPR001765">
    <property type="entry name" value="Carbonic_anhydrase"/>
</dbReference>
<keyword evidence="3 6" id="KW-0479">Metal-binding</keyword>
<dbReference type="CDD" id="cd03379">
    <property type="entry name" value="beta_CA_cladeD"/>
    <property type="match status" value="1"/>
</dbReference>
<evidence type="ECO:0000256" key="6">
    <source>
        <dbReference type="PIRSR" id="PIRSR601765-1"/>
    </source>
</evidence>
<dbReference type="SMART" id="SM00947">
    <property type="entry name" value="Pro_CA"/>
    <property type="match status" value="1"/>
</dbReference>
<dbReference type="AlphaFoldDB" id="A0A2V1JQQ5"/>
<evidence type="ECO:0000256" key="2">
    <source>
        <dbReference type="ARBA" id="ARBA00012925"/>
    </source>
</evidence>
<dbReference type="Proteomes" id="UP000245288">
    <property type="component" value="Unassembled WGS sequence"/>
</dbReference>